<protein>
    <recommendedName>
        <fullName evidence="4">DUF4760 domain-containing protein</fullName>
    </recommendedName>
</protein>
<proteinExistence type="predicted"/>
<evidence type="ECO:0000313" key="3">
    <source>
        <dbReference type="Proteomes" id="UP001430700"/>
    </source>
</evidence>
<organism evidence="2 3">
    <name type="scientific">Flavobacterium lipolyticum</name>
    <dbReference type="NCBI Taxonomy" id="2893754"/>
    <lineage>
        <taxon>Bacteria</taxon>
        <taxon>Pseudomonadati</taxon>
        <taxon>Bacteroidota</taxon>
        <taxon>Flavobacteriia</taxon>
        <taxon>Flavobacteriales</taxon>
        <taxon>Flavobacteriaceae</taxon>
        <taxon>Flavobacterium</taxon>
    </lineage>
</organism>
<evidence type="ECO:0000256" key="1">
    <source>
        <dbReference type="SAM" id="Phobius"/>
    </source>
</evidence>
<keyword evidence="1" id="KW-0812">Transmembrane</keyword>
<evidence type="ECO:0008006" key="4">
    <source>
        <dbReference type="Google" id="ProtNLM"/>
    </source>
</evidence>
<dbReference type="Proteomes" id="UP001430700">
    <property type="component" value="Unassembled WGS sequence"/>
</dbReference>
<keyword evidence="1" id="KW-1133">Transmembrane helix</keyword>
<name>A0ABS8M4M5_9FLAO</name>
<gene>
    <name evidence="2" type="ORF">LNQ34_18510</name>
</gene>
<evidence type="ECO:0000313" key="2">
    <source>
        <dbReference type="EMBL" id="MCC9019766.1"/>
    </source>
</evidence>
<feature type="transmembrane region" description="Helical" evidence="1">
    <location>
        <begin position="6"/>
        <end position="27"/>
    </location>
</feature>
<keyword evidence="3" id="KW-1185">Reference proteome</keyword>
<feature type="transmembrane region" description="Helical" evidence="1">
    <location>
        <begin position="47"/>
        <end position="67"/>
    </location>
</feature>
<reference evidence="2" key="1">
    <citation type="submission" date="2021-11" db="EMBL/GenBank/DDBJ databases">
        <title>Description of novel Flavobacterium species.</title>
        <authorList>
            <person name="Saticioglu I.B."/>
            <person name="Ay H."/>
            <person name="Altun S."/>
            <person name="Duman M."/>
        </authorList>
    </citation>
    <scope>NUCLEOTIDE SEQUENCE</scope>
    <source>
        <strain evidence="2">F-126</strain>
    </source>
</reference>
<dbReference type="EMBL" id="JAJJMN010000002">
    <property type="protein sequence ID" value="MCC9019766.1"/>
    <property type="molecule type" value="Genomic_DNA"/>
</dbReference>
<accession>A0ABS8M4M5</accession>
<sequence>MSNIGLVSLLLYLFVVLVGISFVFIVYKLINKSTLENDKIDKFIEYLKWALVTLSLPTVAIIVANFYQERREAIEEMKYFEKYSVDVRDLDKLEERRQLVRYFATVAPNDRLKKSWRNYLDTINKDYSKAIVIDKLVKEFRRDSVNNEKKIDSLNNERIKIEARMSSSKDFINAEKYELAGFKFLINKDVNAAIESFTESENSYNGFHNVYEIARYLSRNKANLLNKNSAQWKSVYKMIGTEFRWRIPDIYKKELIELSN</sequence>
<comment type="caution">
    <text evidence="2">The sequence shown here is derived from an EMBL/GenBank/DDBJ whole genome shotgun (WGS) entry which is preliminary data.</text>
</comment>
<dbReference type="RefSeq" id="WP_230000800.1">
    <property type="nucleotide sequence ID" value="NZ_JAJJMN010000002.1"/>
</dbReference>
<keyword evidence="1" id="KW-0472">Membrane</keyword>